<sequence length="141" mass="16721">MGFVQRALFTWFILGVFLAVLCFRLENRIYWNWFLVFIPLWLYDAILITWAVIEIVQRQHANRLILLQHYKYYGFGILLKILSQIGICLKLEYKWIPMYAMMIPIWMLLVMLIVFVGTHLQPKPRPIGSNRSNRQSAAVSS</sequence>
<dbReference type="RefSeq" id="XP_035793942.1">
    <property type="nucleotide sequence ID" value="XM_035938049.1"/>
</dbReference>
<dbReference type="STRING" id="7167.A0A182FLM9"/>
<reference evidence="1" key="2">
    <citation type="submission" date="2022-08" db="UniProtKB">
        <authorList>
            <consortium name="EnsemblMetazoa"/>
        </authorList>
    </citation>
    <scope>IDENTIFICATION</scope>
    <source>
        <strain evidence="1">STECLA/ALBI9_A</strain>
    </source>
</reference>
<dbReference type="AlphaFoldDB" id="A0A182FLM9"/>
<dbReference type="VEuPathDB" id="VectorBase:AALB007438"/>
<evidence type="ECO:0000313" key="1">
    <source>
        <dbReference type="EnsemblMetazoa" id="AALB007438-PA"/>
    </source>
</evidence>
<dbReference type="Pfam" id="PF10269">
    <property type="entry name" value="Tmemb_185A"/>
    <property type="match status" value="1"/>
</dbReference>
<protein>
    <submittedName>
        <fullName evidence="1">Uncharacterized protein</fullName>
    </submittedName>
</protein>
<keyword evidence="2" id="KW-1185">Reference proteome</keyword>
<organism evidence="1 2">
    <name type="scientific">Anopheles albimanus</name>
    <name type="common">New world malaria mosquito</name>
    <dbReference type="NCBI Taxonomy" id="7167"/>
    <lineage>
        <taxon>Eukaryota</taxon>
        <taxon>Metazoa</taxon>
        <taxon>Ecdysozoa</taxon>
        <taxon>Arthropoda</taxon>
        <taxon>Hexapoda</taxon>
        <taxon>Insecta</taxon>
        <taxon>Pterygota</taxon>
        <taxon>Neoptera</taxon>
        <taxon>Endopterygota</taxon>
        <taxon>Diptera</taxon>
        <taxon>Nematocera</taxon>
        <taxon>Culicoidea</taxon>
        <taxon>Culicidae</taxon>
        <taxon>Anophelinae</taxon>
        <taxon>Anopheles</taxon>
    </lineage>
</organism>
<accession>A0A182FLM9</accession>
<proteinExistence type="predicted"/>
<dbReference type="PANTHER" id="PTHR13568:SF4">
    <property type="entry name" value="TRANSMEMBRANE PROTEIN 60"/>
    <property type="match status" value="1"/>
</dbReference>
<evidence type="ECO:0000313" key="2">
    <source>
        <dbReference type="Proteomes" id="UP000069272"/>
    </source>
</evidence>
<dbReference type="GeneID" id="118467498"/>
<dbReference type="OrthoDB" id="10258440at2759"/>
<reference evidence="1 2" key="1">
    <citation type="journal article" date="2017" name="G3 (Bethesda)">
        <title>The Physical Genome Mapping of Anopheles albimanus Corrected Scaffold Misassemblies and Identified Interarm Rearrangements in Genus Anopheles.</title>
        <authorList>
            <person name="Artemov G.N."/>
            <person name="Peery A.N."/>
            <person name="Jiang X."/>
            <person name="Tu Z."/>
            <person name="Stegniy V.N."/>
            <person name="Sharakhova M.V."/>
            <person name="Sharakhov I.V."/>
        </authorList>
    </citation>
    <scope>NUCLEOTIDE SEQUENCE [LARGE SCALE GENOMIC DNA]</scope>
    <source>
        <strain evidence="1 2">ALBI9_A</strain>
    </source>
</reference>
<name>A0A182FLM9_ANOAL</name>
<dbReference type="EnsemblMetazoa" id="AALB007438-RA">
    <property type="protein sequence ID" value="AALB007438-PA"/>
    <property type="gene ID" value="AALB007438"/>
</dbReference>
<dbReference type="VEuPathDB" id="VectorBase:AALB20_035785"/>
<dbReference type="PANTHER" id="PTHR13568">
    <property type="entry name" value="FAM11A, B PROTEIN"/>
    <property type="match status" value="1"/>
</dbReference>
<dbReference type="Proteomes" id="UP000069272">
    <property type="component" value="Chromosome 3R"/>
</dbReference>
<dbReference type="KEGG" id="aali:118467498"/>
<dbReference type="InterPro" id="IPR019396">
    <property type="entry name" value="TM_Fragile-X-F-assoc"/>
</dbReference>